<dbReference type="AlphaFoldDB" id="A0A5P8JPD4"/>
<evidence type="ECO:0000313" key="4">
    <source>
        <dbReference type="Proteomes" id="UP000388452"/>
    </source>
</evidence>
<dbReference type="Pfam" id="PF14297">
    <property type="entry name" value="Lin1244_N"/>
    <property type="match status" value="1"/>
</dbReference>
<dbReference type="EMBL" id="CP045068">
    <property type="protein sequence ID" value="QFQ90988.1"/>
    <property type="molecule type" value="Genomic_DNA"/>
</dbReference>
<organism evidence="3 4">
    <name type="scientific">Lacticaseibacillus manihotivorans</name>
    <dbReference type="NCBI Taxonomy" id="88233"/>
    <lineage>
        <taxon>Bacteria</taxon>
        <taxon>Bacillati</taxon>
        <taxon>Bacillota</taxon>
        <taxon>Bacilli</taxon>
        <taxon>Lactobacillales</taxon>
        <taxon>Lactobacillaceae</taxon>
        <taxon>Lacticaseibacillus</taxon>
    </lineage>
</organism>
<accession>A0A5P8JPD4</accession>
<feature type="domain" description="Lin1244/Lin1753-like N-terminal" evidence="2">
    <location>
        <begin position="7"/>
        <end position="91"/>
    </location>
</feature>
<dbReference type="Proteomes" id="UP000388452">
    <property type="component" value="Chromosome"/>
</dbReference>
<gene>
    <name evidence="3" type="ORF">LM010_05920</name>
</gene>
<feature type="region of interest" description="Disordered" evidence="1">
    <location>
        <begin position="255"/>
        <end position="293"/>
    </location>
</feature>
<evidence type="ECO:0000259" key="2">
    <source>
        <dbReference type="Pfam" id="PF14297"/>
    </source>
</evidence>
<evidence type="ECO:0000313" key="3">
    <source>
        <dbReference type="EMBL" id="QFQ90988.1"/>
    </source>
</evidence>
<sequence length="315" mass="35703">MRVSTSYFSHDSNARNDEKLIRLRMKHGAAGYGVFFMLLERLRDEANYTSIKDYNVIAFDLRVDASLIKDVVENFGLFAFTDDGKCFYSESFNARMSLMDAAKNKRAAAGKKGAAKRWGNDAIAKPSENNSNAIAKPSESDGNKTNKTKLNKNKTNTTRQKSASRTFAEDSEEYKSALHLWGRIETNNPDAKAPDLQKWADELRLMHERDERPWDKIGRMIDWCQDDDFWQANILSPVKLRKQYDQMAAKANANAKQVKQQSYGRPRRQEDNPAWMQPGYTPESKPATPEAKASINAGLDQLKAMREAKANASTD</sequence>
<proteinExistence type="predicted"/>
<reference evidence="3 4" key="1">
    <citation type="submission" date="2019-10" db="EMBL/GenBank/DDBJ databases">
        <title>Genome sequencing of Lactobacillus manihotivorans.</title>
        <authorList>
            <person name="Kim K."/>
        </authorList>
    </citation>
    <scope>NUCLEOTIDE SEQUENCE [LARGE SCALE GENOMIC DNA]</scope>
    <source>
        <strain evidence="3 4">LM010</strain>
    </source>
</reference>
<dbReference type="InterPro" id="IPR025400">
    <property type="entry name" value="Lin1244/Lin1753-like_N"/>
</dbReference>
<protein>
    <submittedName>
        <fullName evidence="3">DUF4373 domain-containing protein</fullName>
    </submittedName>
</protein>
<feature type="region of interest" description="Disordered" evidence="1">
    <location>
        <begin position="110"/>
        <end position="170"/>
    </location>
</feature>
<name>A0A5P8JPD4_9LACO</name>
<evidence type="ECO:0000256" key="1">
    <source>
        <dbReference type="SAM" id="MobiDB-lite"/>
    </source>
</evidence>